<organism evidence="1 2">
    <name type="scientific">Gigaspora rosea</name>
    <dbReference type="NCBI Taxonomy" id="44941"/>
    <lineage>
        <taxon>Eukaryota</taxon>
        <taxon>Fungi</taxon>
        <taxon>Fungi incertae sedis</taxon>
        <taxon>Mucoromycota</taxon>
        <taxon>Glomeromycotina</taxon>
        <taxon>Glomeromycetes</taxon>
        <taxon>Diversisporales</taxon>
        <taxon>Gigasporaceae</taxon>
        <taxon>Gigaspora</taxon>
    </lineage>
</organism>
<dbReference type="EMBL" id="QKWP01006799">
    <property type="protein sequence ID" value="RIA99852.1"/>
    <property type="molecule type" value="Genomic_DNA"/>
</dbReference>
<gene>
    <name evidence="1" type="ORF">C2G38_2237191</name>
</gene>
<sequence length="134" mass="16233">MAEQFKVNLIIWHKKISSVDEYLKLHNISKNKDKNWIIVTKPTISLKNNQCTDKIKNYSIKTDKYITISTLDEYEIIEHLKEQFFDDYAKSKGISHSEKELFLCFMNHNIKNFDGKLINDYFKEWNKKYKKFFH</sequence>
<accession>A0A397TPK5</accession>
<dbReference type="OrthoDB" id="2477467at2759"/>
<keyword evidence="2" id="KW-1185">Reference proteome</keyword>
<protein>
    <submittedName>
        <fullName evidence="1">Uncharacterized protein</fullName>
    </submittedName>
</protein>
<evidence type="ECO:0000313" key="1">
    <source>
        <dbReference type="EMBL" id="RIA99852.1"/>
    </source>
</evidence>
<name>A0A397TPK5_9GLOM</name>
<evidence type="ECO:0000313" key="2">
    <source>
        <dbReference type="Proteomes" id="UP000266673"/>
    </source>
</evidence>
<reference evidence="1 2" key="1">
    <citation type="submission" date="2018-06" db="EMBL/GenBank/DDBJ databases">
        <title>Comparative genomics reveals the genomic features of Rhizophagus irregularis, R. cerebriforme, R. diaphanum and Gigaspora rosea, and their symbiotic lifestyle signature.</title>
        <authorList>
            <person name="Morin E."/>
            <person name="San Clemente H."/>
            <person name="Chen E.C.H."/>
            <person name="De La Providencia I."/>
            <person name="Hainaut M."/>
            <person name="Kuo A."/>
            <person name="Kohler A."/>
            <person name="Murat C."/>
            <person name="Tang N."/>
            <person name="Roy S."/>
            <person name="Loubradou J."/>
            <person name="Henrissat B."/>
            <person name="Grigoriev I.V."/>
            <person name="Corradi N."/>
            <person name="Roux C."/>
            <person name="Martin F.M."/>
        </authorList>
    </citation>
    <scope>NUCLEOTIDE SEQUENCE [LARGE SCALE GENOMIC DNA]</scope>
    <source>
        <strain evidence="1 2">DAOM 194757</strain>
    </source>
</reference>
<proteinExistence type="predicted"/>
<dbReference type="Proteomes" id="UP000266673">
    <property type="component" value="Unassembled WGS sequence"/>
</dbReference>
<dbReference type="AlphaFoldDB" id="A0A397TPK5"/>
<comment type="caution">
    <text evidence="1">The sequence shown here is derived from an EMBL/GenBank/DDBJ whole genome shotgun (WGS) entry which is preliminary data.</text>
</comment>